<keyword evidence="4" id="KW-1185">Reference proteome</keyword>
<dbReference type="InterPro" id="IPR036339">
    <property type="entry name" value="PUB-like_dom_sf"/>
</dbReference>
<proteinExistence type="predicted"/>
<evidence type="ECO:0000256" key="1">
    <source>
        <dbReference type="SAM" id="MobiDB-lite"/>
    </source>
</evidence>
<dbReference type="Gramene" id="TRITD7Bv1G070980.1">
    <property type="protein sequence ID" value="TRITD7Bv1G070980.1"/>
    <property type="gene ID" value="TRITD7Bv1G070980"/>
</dbReference>
<dbReference type="SUPFAM" id="SSF143503">
    <property type="entry name" value="PUG domain-like"/>
    <property type="match status" value="1"/>
</dbReference>
<feature type="region of interest" description="Disordered" evidence="1">
    <location>
        <begin position="473"/>
        <end position="506"/>
    </location>
</feature>
<dbReference type="PROSITE" id="PS51397">
    <property type="entry name" value="WLM"/>
    <property type="match status" value="1"/>
</dbReference>
<dbReference type="InterPro" id="IPR013536">
    <property type="entry name" value="WLM_dom"/>
</dbReference>
<reference evidence="3 4" key="1">
    <citation type="submission" date="2017-09" db="EMBL/GenBank/DDBJ databases">
        <authorList>
            <consortium name="International Durum Wheat Genome Sequencing Consortium (IDWGSC)"/>
            <person name="Milanesi L."/>
        </authorList>
    </citation>
    <scope>NUCLEOTIDE SEQUENCE [LARGE SCALE GENOMIC DNA]</scope>
    <source>
        <strain evidence="4">cv. Svevo</strain>
    </source>
</reference>
<dbReference type="Pfam" id="PF08325">
    <property type="entry name" value="WLM"/>
    <property type="match status" value="1"/>
</dbReference>
<sequence length="673" mass="74435">MDEQRIARISVTWRGRQLDVDADPSCTVKEFGQLLQDLTNVKPETLKLIVPQSANKGSKLISPFSDPHSSLTLKEAAVSEGKPIRMMGVFEDEIEEVSDNGKRPDLRIIGFEEEEQRLRQRSSGRPRVSLKLPQGQYIFCDFRTLHLPEVELNPPPSEALKRMHMLACDPGIIAIMNKHRWRVGIMTEMAPVGYVGVSPKCILGFNKNMGEEISLRLRTDDLKGFRKYESIKKTLLHELAHMVHSEHDAHFFALNKQLNEEAASLDWTKSSGHVLSGRKIFDSYEDEFDLEPEAHVVGHKLGGGSSSLASARVLPGVAAYQRLLSASSTDLGSSHSSVTKSVERYNVQGTQAEPDPDDAGQDFIQENVKAEPDPDDDDAMPIDVMIVTSGSAGFVASTKQNTIGFSEPVPDDVAKKSSVCCLEPDPDDSADVDMLNRGINAEHDNEPDPDDGTSEFVLESGNKMEVEMELRTDSTVLKSEPDPDDSSSSIQNQKVRIDGKHMGEPDPDASTFGAVLKSGNKIQAEIGQSRNHSVLESEPDPDDHAANLKSDELQRIEEPVAALCSRLQKAIEMLRSQATPSEAASALQTLFKIIKNVIENPNDIRYRRLRKTNPHFQRSVANYKAAMEVLELIGFCEDVVSDEIGRAETYLVLKRNDPGLLWLAKSSLEVSMA</sequence>
<feature type="compositionally biased region" description="Basic and acidic residues" evidence="1">
    <location>
        <begin position="495"/>
        <end position="504"/>
    </location>
</feature>
<accession>A0A9R1BYV2</accession>
<organism evidence="3 4">
    <name type="scientific">Triticum turgidum subsp. durum</name>
    <name type="common">Durum wheat</name>
    <name type="synonym">Triticum durum</name>
    <dbReference type="NCBI Taxonomy" id="4567"/>
    <lineage>
        <taxon>Eukaryota</taxon>
        <taxon>Viridiplantae</taxon>
        <taxon>Streptophyta</taxon>
        <taxon>Embryophyta</taxon>
        <taxon>Tracheophyta</taxon>
        <taxon>Spermatophyta</taxon>
        <taxon>Magnoliopsida</taxon>
        <taxon>Liliopsida</taxon>
        <taxon>Poales</taxon>
        <taxon>Poaceae</taxon>
        <taxon>BOP clade</taxon>
        <taxon>Pooideae</taxon>
        <taxon>Triticodae</taxon>
        <taxon>Triticeae</taxon>
        <taxon>Triticinae</taxon>
        <taxon>Triticum</taxon>
    </lineage>
</organism>
<dbReference type="CDD" id="cd10463">
    <property type="entry name" value="PUB_WLM"/>
    <property type="match status" value="1"/>
</dbReference>
<dbReference type="InterPro" id="IPR018997">
    <property type="entry name" value="PUB_domain"/>
</dbReference>
<dbReference type="Pfam" id="PF09409">
    <property type="entry name" value="PUB"/>
    <property type="match status" value="1"/>
</dbReference>
<dbReference type="SMART" id="SM00580">
    <property type="entry name" value="PUG"/>
    <property type="match status" value="1"/>
</dbReference>
<feature type="domain" description="WLM" evidence="2">
    <location>
        <begin position="133"/>
        <end position="324"/>
    </location>
</feature>
<name>A0A9R1BYV2_TRITD</name>
<evidence type="ECO:0000313" key="3">
    <source>
        <dbReference type="EMBL" id="VAI86218.1"/>
    </source>
</evidence>
<dbReference type="Gene3D" id="3.10.20.90">
    <property type="entry name" value="Phosphatidylinositol 3-kinase Catalytic Subunit, Chain A, domain 1"/>
    <property type="match status" value="1"/>
</dbReference>
<protein>
    <recommendedName>
        <fullName evidence="2">WLM domain-containing protein</fullName>
    </recommendedName>
</protein>
<dbReference type="Proteomes" id="UP000324705">
    <property type="component" value="Chromosome 7B"/>
</dbReference>
<evidence type="ECO:0000313" key="4">
    <source>
        <dbReference type="Proteomes" id="UP000324705"/>
    </source>
</evidence>
<dbReference type="Gene3D" id="1.20.58.2190">
    <property type="match status" value="1"/>
</dbReference>
<dbReference type="InterPro" id="IPR029071">
    <property type="entry name" value="Ubiquitin-like_domsf"/>
</dbReference>
<dbReference type="PANTHER" id="PTHR47796:SF1">
    <property type="entry name" value="OS08G0500800 PROTEIN"/>
    <property type="match status" value="1"/>
</dbReference>
<dbReference type="EMBL" id="LT934124">
    <property type="protein sequence ID" value="VAI86218.1"/>
    <property type="molecule type" value="Genomic_DNA"/>
</dbReference>
<gene>
    <name evidence="3" type="ORF">TRITD_7Bv1G070980</name>
</gene>
<dbReference type="OMA" id="THYNDES"/>
<dbReference type="SUPFAM" id="SSF54236">
    <property type="entry name" value="Ubiquitin-like"/>
    <property type="match status" value="1"/>
</dbReference>
<dbReference type="PANTHER" id="PTHR47796">
    <property type="entry name" value="ZINC METALLOPROTEINASE-LIKE PROTEIN"/>
    <property type="match status" value="1"/>
</dbReference>
<dbReference type="AlphaFoldDB" id="A0A9R1BYV2"/>
<evidence type="ECO:0000259" key="2">
    <source>
        <dbReference type="PROSITE" id="PS51397"/>
    </source>
</evidence>